<evidence type="ECO:0000313" key="1">
    <source>
        <dbReference type="EMBL" id="KAJ2898243.1"/>
    </source>
</evidence>
<name>A0ACC1M835_9FUNG</name>
<gene>
    <name evidence="1" type="ORF">IWW38_001455</name>
</gene>
<dbReference type="Proteomes" id="UP001139981">
    <property type="component" value="Unassembled WGS sequence"/>
</dbReference>
<protein>
    <submittedName>
        <fullName evidence="1">Uncharacterized protein</fullName>
    </submittedName>
</protein>
<evidence type="ECO:0000313" key="2">
    <source>
        <dbReference type="Proteomes" id="UP001139981"/>
    </source>
</evidence>
<comment type="caution">
    <text evidence="1">The sequence shown here is derived from an EMBL/GenBank/DDBJ whole genome shotgun (WGS) entry which is preliminary data.</text>
</comment>
<organism evidence="1 2">
    <name type="scientific">Coemansia aciculifera</name>
    <dbReference type="NCBI Taxonomy" id="417176"/>
    <lineage>
        <taxon>Eukaryota</taxon>
        <taxon>Fungi</taxon>
        <taxon>Fungi incertae sedis</taxon>
        <taxon>Zoopagomycota</taxon>
        <taxon>Kickxellomycotina</taxon>
        <taxon>Kickxellomycetes</taxon>
        <taxon>Kickxellales</taxon>
        <taxon>Kickxellaceae</taxon>
        <taxon>Coemansia</taxon>
    </lineage>
</organism>
<reference evidence="1" key="1">
    <citation type="submission" date="2022-07" db="EMBL/GenBank/DDBJ databases">
        <title>Phylogenomic reconstructions and comparative analyses of Kickxellomycotina fungi.</title>
        <authorList>
            <person name="Reynolds N.K."/>
            <person name="Stajich J.E."/>
            <person name="Barry K."/>
            <person name="Grigoriev I.V."/>
            <person name="Crous P."/>
            <person name="Smith M.E."/>
        </authorList>
    </citation>
    <scope>NUCLEOTIDE SEQUENCE</scope>
    <source>
        <strain evidence="1">CBS 190363</strain>
    </source>
</reference>
<accession>A0ACC1M835</accession>
<proteinExistence type="predicted"/>
<keyword evidence="2" id="KW-1185">Reference proteome</keyword>
<sequence length="391" mass="42118">MQVMLMDEAGKTPLRYIKGLKVAAMAGTLVSPLHTLRDTSGTQGAFFVFSDISVRMEGSFRLRFELYEMEGTEAGTKKRGKKSTACESFEQPAVKRTKRSDSNIQHSFEAGTTVFTRIGTSVSRSPPVTLQARDILSTGGAPNPGLLIFNHDPFAVYRSENESMPASSQGQCYQPQNVFELDDGYYHKQLSNPHSSPTYGTKTYSHSLDLSDMAAVALLDSLSGGNGHCFGATAKHVSPPTVSDVDLSRLLAPANNASLQQQQPSQSPFTSLATPTGFNMGAPYSNYRVTSTRSTEYPGNQLATSVSACNTQSSFMNAAARFCPPFRSSVGNNCSNDLLIPLLSQRLYNSQVRTVSSSSSNGGGSESCLGLDLTFPQPTGRQEEAWNGAFT</sequence>
<dbReference type="EMBL" id="JANBVB010000071">
    <property type="protein sequence ID" value="KAJ2898243.1"/>
    <property type="molecule type" value="Genomic_DNA"/>
</dbReference>